<comment type="caution">
    <text evidence="2">The sequence shown here is derived from an EMBL/GenBank/DDBJ whole genome shotgun (WGS) entry which is preliminary data.</text>
</comment>
<feature type="region of interest" description="Disordered" evidence="1">
    <location>
        <begin position="1"/>
        <end position="26"/>
    </location>
</feature>
<evidence type="ECO:0000313" key="2">
    <source>
        <dbReference type="EMBL" id="GFN89991.1"/>
    </source>
</evidence>
<organism evidence="2 3">
    <name type="scientific">Plakobranchus ocellatus</name>
    <dbReference type="NCBI Taxonomy" id="259542"/>
    <lineage>
        <taxon>Eukaryota</taxon>
        <taxon>Metazoa</taxon>
        <taxon>Spiralia</taxon>
        <taxon>Lophotrochozoa</taxon>
        <taxon>Mollusca</taxon>
        <taxon>Gastropoda</taxon>
        <taxon>Heterobranchia</taxon>
        <taxon>Euthyneura</taxon>
        <taxon>Panpulmonata</taxon>
        <taxon>Sacoglossa</taxon>
        <taxon>Placobranchoidea</taxon>
        <taxon>Plakobranchidae</taxon>
        <taxon>Plakobranchus</taxon>
    </lineage>
</organism>
<evidence type="ECO:0000256" key="1">
    <source>
        <dbReference type="SAM" id="MobiDB-lite"/>
    </source>
</evidence>
<dbReference type="Proteomes" id="UP000735302">
    <property type="component" value="Unassembled WGS sequence"/>
</dbReference>
<dbReference type="AlphaFoldDB" id="A0AAV3Z619"/>
<proteinExistence type="predicted"/>
<evidence type="ECO:0000313" key="3">
    <source>
        <dbReference type="Proteomes" id="UP000735302"/>
    </source>
</evidence>
<feature type="non-terminal residue" evidence="2">
    <location>
        <position position="63"/>
    </location>
</feature>
<dbReference type="EMBL" id="BLXT01001977">
    <property type="protein sequence ID" value="GFN89991.1"/>
    <property type="molecule type" value="Genomic_DNA"/>
</dbReference>
<protein>
    <submittedName>
        <fullName evidence="2">Uncharacterized protein</fullName>
    </submittedName>
</protein>
<reference evidence="2 3" key="1">
    <citation type="journal article" date="2021" name="Elife">
        <title>Chloroplast acquisition without the gene transfer in kleptoplastic sea slugs, Plakobranchus ocellatus.</title>
        <authorList>
            <person name="Maeda T."/>
            <person name="Takahashi S."/>
            <person name="Yoshida T."/>
            <person name="Shimamura S."/>
            <person name="Takaki Y."/>
            <person name="Nagai Y."/>
            <person name="Toyoda A."/>
            <person name="Suzuki Y."/>
            <person name="Arimoto A."/>
            <person name="Ishii H."/>
            <person name="Satoh N."/>
            <person name="Nishiyama T."/>
            <person name="Hasebe M."/>
            <person name="Maruyama T."/>
            <person name="Minagawa J."/>
            <person name="Obokata J."/>
            <person name="Shigenobu S."/>
        </authorList>
    </citation>
    <scope>NUCLEOTIDE SEQUENCE [LARGE SCALE GENOMIC DNA]</scope>
</reference>
<keyword evidence="3" id="KW-1185">Reference proteome</keyword>
<sequence>MTPVMTDCAGNKPRPSRRESRGSPAPSRNHLFVVIALVLLTSPASNAYFMNCKQFCSVLTQEE</sequence>
<accession>A0AAV3Z619</accession>
<gene>
    <name evidence="2" type="ORF">PoB_001649700</name>
</gene>
<name>A0AAV3Z619_9GAST</name>